<gene>
    <name evidence="2" type="ORF">C5F50_02900</name>
</gene>
<dbReference type="RefSeq" id="WP_179372205.1">
    <property type="nucleotide sequence ID" value="NZ_CP026995.1"/>
</dbReference>
<dbReference type="KEGG" id="nue:C5F50_02900"/>
<dbReference type="Proteomes" id="UP000509478">
    <property type="component" value="Chromosome"/>
</dbReference>
<dbReference type="OrthoDB" id="3160at2157"/>
<keyword evidence="1" id="KW-0812">Transmembrane</keyword>
<organism evidence="2 3">
    <name type="scientific">Nitrosopumilus ureiphilus</name>
    <dbReference type="NCBI Taxonomy" id="1470067"/>
    <lineage>
        <taxon>Archaea</taxon>
        <taxon>Nitrososphaerota</taxon>
        <taxon>Nitrososphaeria</taxon>
        <taxon>Nitrosopumilales</taxon>
        <taxon>Nitrosopumilaceae</taxon>
        <taxon>Nitrosopumilus</taxon>
    </lineage>
</organism>
<dbReference type="EMBL" id="CP026995">
    <property type="protein sequence ID" value="QLH06140.1"/>
    <property type="molecule type" value="Genomic_DNA"/>
</dbReference>
<dbReference type="GeneID" id="56066979"/>
<evidence type="ECO:0000256" key="1">
    <source>
        <dbReference type="SAM" id="Phobius"/>
    </source>
</evidence>
<keyword evidence="3" id="KW-1185">Reference proteome</keyword>
<name>A0A7D5R2C5_9ARCH</name>
<keyword evidence="1" id="KW-1133">Transmembrane helix</keyword>
<keyword evidence="1" id="KW-0472">Membrane</keyword>
<feature type="transmembrane region" description="Helical" evidence="1">
    <location>
        <begin position="5"/>
        <end position="25"/>
    </location>
</feature>
<protein>
    <submittedName>
        <fullName evidence="2">Uncharacterized protein</fullName>
    </submittedName>
</protein>
<proteinExistence type="predicted"/>
<reference evidence="2 3" key="1">
    <citation type="submission" date="2018-02" db="EMBL/GenBank/DDBJ databases">
        <title>Complete genome of Nitrosopumilus ureaphilus PS0.</title>
        <authorList>
            <person name="Qin W."/>
            <person name="Zheng Y."/>
            <person name="Stahl D.A."/>
        </authorList>
    </citation>
    <scope>NUCLEOTIDE SEQUENCE [LARGE SCALE GENOMIC DNA]</scope>
    <source>
        <strain evidence="2 3">PS0</strain>
    </source>
</reference>
<sequence length="84" mass="9032">MKTRYIVIGAAISLLIGITITILSFETIPSEPPENLPEGMTPITPVVGKTSTPAGPYLIYASILVLIGTGIYSLVGFLKRRKKE</sequence>
<dbReference type="AlphaFoldDB" id="A0A7D5R2C5"/>
<feature type="transmembrane region" description="Helical" evidence="1">
    <location>
        <begin position="57"/>
        <end position="78"/>
    </location>
</feature>
<accession>A0A7D5R2C5</accession>
<evidence type="ECO:0000313" key="3">
    <source>
        <dbReference type="Proteomes" id="UP000509478"/>
    </source>
</evidence>
<evidence type="ECO:0000313" key="2">
    <source>
        <dbReference type="EMBL" id="QLH06140.1"/>
    </source>
</evidence>